<dbReference type="OrthoDB" id="3594103at2759"/>
<gene>
    <name evidence="2" type="ORF">EDB81DRAFT_862363</name>
</gene>
<sequence length="254" mass="28636">MVHFLYTGTYQCLKLEGQSPQDERIAEFATSVRVFSMARVYRLPTLRYLATREIQRLGDGLSLPCIVDVLQDVHSNLCDEDEWLETYLASRTRSELNTLDRPRAEALLLEIGCVTTINKVLLRAVVGRELEQRETLAQKIEHADRVLPAHSELMKHERKAGLARILPSVDYAELEPPEEKPAEEIPAEVAWSAGEEKPAEDEMPVEALWPTEEEKPVERAEDEKPASADDQFYAFWGLSRCAQSSDPAFGGIGV</sequence>
<reference evidence="2" key="1">
    <citation type="journal article" date="2021" name="Nat. Commun.">
        <title>Genetic determinants of endophytism in the Arabidopsis root mycobiome.</title>
        <authorList>
            <person name="Mesny F."/>
            <person name="Miyauchi S."/>
            <person name="Thiergart T."/>
            <person name="Pickel B."/>
            <person name="Atanasova L."/>
            <person name="Karlsson M."/>
            <person name="Huettel B."/>
            <person name="Barry K.W."/>
            <person name="Haridas S."/>
            <person name="Chen C."/>
            <person name="Bauer D."/>
            <person name="Andreopoulos W."/>
            <person name="Pangilinan J."/>
            <person name="LaButti K."/>
            <person name="Riley R."/>
            <person name="Lipzen A."/>
            <person name="Clum A."/>
            <person name="Drula E."/>
            <person name="Henrissat B."/>
            <person name="Kohler A."/>
            <person name="Grigoriev I.V."/>
            <person name="Martin F.M."/>
            <person name="Hacquard S."/>
        </authorList>
    </citation>
    <scope>NUCLEOTIDE SEQUENCE</scope>
    <source>
        <strain evidence="2">MPI-CAGE-AT-0147</strain>
    </source>
</reference>
<keyword evidence="3" id="KW-1185">Reference proteome</keyword>
<organism evidence="2 3">
    <name type="scientific">Dactylonectria macrodidyma</name>
    <dbReference type="NCBI Taxonomy" id="307937"/>
    <lineage>
        <taxon>Eukaryota</taxon>
        <taxon>Fungi</taxon>
        <taxon>Dikarya</taxon>
        <taxon>Ascomycota</taxon>
        <taxon>Pezizomycotina</taxon>
        <taxon>Sordariomycetes</taxon>
        <taxon>Hypocreomycetidae</taxon>
        <taxon>Hypocreales</taxon>
        <taxon>Nectriaceae</taxon>
        <taxon>Dactylonectria</taxon>
    </lineage>
</organism>
<evidence type="ECO:0008006" key="4">
    <source>
        <dbReference type="Google" id="ProtNLM"/>
    </source>
</evidence>
<name>A0A9P9D8Z2_9HYPO</name>
<dbReference type="PANTHER" id="PTHR37538">
    <property type="entry name" value="BTB DOMAIN-CONTAINING PROTEIN"/>
    <property type="match status" value="1"/>
</dbReference>
<accession>A0A9P9D8Z2</accession>
<evidence type="ECO:0000256" key="1">
    <source>
        <dbReference type="SAM" id="MobiDB-lite"/>
    </source>
</evidence>
<protein>
    <recommendedName>
        <fullName evidence="4">BTB domain-containing protein</fullName>
    </recommendedName>
</protein>
<comment type="caution">
    <text evidence="2">The sequence shown here is derived from an EMBL/GenBank/DDBJ whole genome shotgun (WGS) entry which is preliminary data.</text>
</comment>
<proteinExistence type="predicted"/>
<feature type="region of interest" description="Disordered" evidence="1">
    <location>
        <begin position="192"/>
        <end position="226"/>
    </location>
</feature>
<evidence type="ECO:0000313" key="2">
    <source>
        <dbReference type="EMBL" id="KAH7114637.1"/>
    </source>
</evidence>
<evidence type="ECO:0000313" key="3">
    <source>
        <dbReference type="Proteomes" id="UP000738349"/>
    </source>
</evidence>
<dbReference type="PANTHER" id="PTHR37538:SF1">
    <property type="entry name" value="BTB DOMAIN-CONTAINING PROTEIN"/>
    <property type="match status" value="1"/>
</dbReference>
<dbReference type="EMBL" id="JAGMUV010000032">
    <property type="protein sequence ID" value="KAH7114637.1"/>
    <property type="molecule type" value="Genomic_DNA"/>
</dbReference>
<dbReference type="AlphaFoldDB" id="A0A9P9D8Z2"/>
<dbReference type="Proteomes" id="UP000738349">
    <property type="component" value="Unassembled WGS sequence"/>
</dbReference>
<feature type="compositionally biased region" description="Basic and acidic residues" evidence="1">
    <location>
        <begin position="212"/>
        <end position="226"/>
    </location>
</feature>